<keyword evidence="1" id="KW-0175">Coiled coil</keyword>
<reference evidence="2 3" key="1">
    <citation type="journal article" date="2015" name="Stand. Genomic Sci.">
        <title>Genomic Encyclopedia of Bacterial and Archaeal Type Strains, Phase III: the genomes of soil and plant-associated and newly described type strains.</title>
        <authorList>
            <person name="Whitman W.B."/>
            <person name="Woyke T."/>
            <person name="Klenk H.P."/>
            <person name="Zhou Y."/>
            <person name="Lilburn T.G."/>
            <person name="Beck B.J."/>
            <person name="De Vos P."/>
            <person name="Vandamme P."/>
            <person name="Eisen J.A."/>
            <person name="Garrity G."/>
            <person name="Hugenholtz P."/>
            <person name="Kyrpides N.C."/>
        </authorList>
    </citation>
    <scope>NUCLEOTIDE SEQUENCE [LARGE SCALE GENOMIC DNA]</scope>
    <source>
        <strain evidence="2 3">CGMCC 1.7271</strain>
    </source>
</reference>
<name>A0A562SYX3_9BACT</name>
<dbReference type="Gene3D" id="3.40.50.300">
    <property type="entry name" value="P-loop containing nucleotide triphosphate hydrolases"/>
    <property type="match status" value="2"/>
</dbReference>
<evidence type="ECO:0000313" key="2">
    <source>
        <dbReference type="EMBL" id="TWI85896.1"/>
    </source>
</evidence>
<dbReference type="SUPFAM" id="SSF52540">
    <property type="entry name" value="P-loop containing nucleoside triphosphate hydrolases"/>
    <property type="match status" value="2"/>
</dbReference>
<feature type="coiled-coil region" evidence="1">
    <location>
        <begin position="705"/>
        <end position="739"/>
    </location>
</feature>
<evidence type="ECO:0000313" key="3">
    <source>
        <dbReference type="Proteomes" id="UP000316167"/>
    </source>
</evidence>
<evidence type="ECO:0000256" key="1">
    <source>
        <dbReference type="SAM" id="Coils"/>
    </source>
</evidence>
<dbReference type="EMBL" id="VLLE01000002">
    <property type="protein sequence ID" value="TWI85896.1"/>
    <property type="molecule type" value="Genomic_DNA"/>
</dbReference>
<accession>A0A562SYX3</accession>
<sequence>MSTLFSNNNSDSGYRLRYLEVFNWGTFNGKVYKLQPDGRTSLLTGANGSGKTTLIDALLTILVPTNKRFYNQSSGAESKKERDENSYFWGYHGKTFSEAEEKSKTEQLRTKADNPYSVLLACFQNSGTQHTITLVQVRWFSNGGLQKIFIVSPYPLNINDHFGKDHFDFKGDWKKKLVKQYAKTEVYNSFKEYAARFSELFGLRDKALSLFSQTVGIKVLGDLTNFIRQEMLEESDAEEQFKSLYNHYSDLLISHKAIQKDEKQLELLEPVIQNKHRLDELRQKKEQLDFIEEQMPFYLGKIEYGLLEKDVERLELDIEIANKDKELISTSIDRLDKEKEQLVMQRAALNIDSQISLLNKDIEGETEKRNRKSAENTRYVKFCEQLKLDTEIDVAVFRNNYNKILELNTTVPAESEKFAEKKLRLKIEQESVGNKIEDLQQQITSLLARKNRIPDDLINARKRLVDILETTEDEIPFVGELIKVKATENLWEDSIEKLLHNFSMHLLVPEKFSKAANQFIYNNDMRTKLVYHKIDRRPSNSIVRWPTESDALVNKLELKESEYSKWLETTLLDRFNYYCTDDLEVFYGSPKAVTSNGLMRNVNRHEKDDRPGRWNKSKYRLGWDNKATIQYLQQQKHNEEKIHAALSGEIKELTPLIAALQLKVQTISNLIQIKNYDDINWAQHAEKINTLNKQVQDLKKSTDAYELIEKQIKEVGKQLQTENEKRDALITRISKLDDEYNSKNLRKLNLKFEELLEAGEQAIIEFLNEEEIASSGIQTLTQFDSMMMQSAIKLKARQKTAGNAVNKLELDTTTLIAAFINPGEKITNEFANWSGDVMNIKPDLTGLGDLEDLYKTIQTQRLVEHKRRFRDYMDKSMLDALTSYRAWLNNELSKIEDMIEELNVPLKKITFNRNPDTYLQLECRQLRGENEINIFRGQLNAAIPNTLDFAIQKDESYRQEVFNNIKELITELQKEETWRRKVTDVRNWLVFSAREYSAMENKAGQYHDNTASYSGGQKAQFTYAILGAAIAHQFGIFQQGKQHKSLRFITVDEAFSKLDPEKSRFLMEFCAQLNLQILVVTPLDKINIAEPYINAVHFVEIKNKKSSVLYNLTMEQYYEKKESFKQLAETRE</sequence>
<feature type="coiled-coil region" evidence="1">
    <location>
        <begin position="274"/>
        <end position="352"/>
    </location>
</feature>
<dbReference type="InterPro" id="IPR027417">
    <property type="entry name" value="P-loop_NTPase"/>
</dbReference>
<dbReference type="RefSeq" id="WP_144884984.1">
    <property type="nucleotide sequence ID" value="NZ_VLLE01000002.1"/>
</dbReference>
<dbReference type="Proteomes" id="UP000316167">
    <property type="component" value="Unassembled WGS sequence"/>
</dbReference>
<dbReference type="PANTHER" id="PTHR32182">
    <property type="entry name" value="DNA REPLICATION AND REPAIR PROTEIN RECF"/>
    <property type="match status" value="1"/>
</dbReference>
<organism evidence="2 3">
    <name type="scientific">Lacibacter cauensis</name>
    <dbReference type="NCBI Taxonomy" id="510947"/>
    <lineage>
        <taxon>Bacteria</taxon>
        <taxon>Pseudomonadati</taxon>
        <taxon>Bacteroidota</taxon>
        <taxon>Chitinophagia</taxon>
        <taxon>Chitinophagales</taxon>
        <taxon>Chitinophagaceae</taxon>
        <taxon>Lacibacter</taxon>
    </lineage>
</organism>
<dbReference type="Pfam" id="PF13555">
    <property type="entry name" value="AAA_29"/>
    <property type="match status" value="1"/>
</dbReference>
<dbReference type="OrthoDB" id="174137at2"/>
<dbReference type="GO" id="GO:0000731">
    <property type="term" value="P:DNA synthesis involved in DNA repair"/>
    <property type="evidence" value="ECO:0007669"/>
    <property type="project" value="TreeGrafter"/>
</dbReference>
<gene>
    <name evidence="2" type="ORF">IQ13_1065</name>
</gene>
<dbReference type="CDD" id="cd00267">
    <property type="entry name" value="ABC_ATPase"/>
    <property type="match status" value="1"/>
</dbReference>
<protein>
    <submittedName>
        <fullName evidence="2">Uncharacterized protein YPO0396</fullName>
    </submittedName>
</protein>
<proteinExistence type="predicted"/>
<dbReference type="AlphaFoldDB" id="A0A562SYX3"/>
<comment type="caution">
    <text evidence="2">The sequence shown here is derived from an EMBL/GenBank/DDBJ whole genome shotgun (WGS) entry which is preliminary data.</text>
</comment>
<keyword evidence="3" id="KW-1185">Reference proteome</keyword>
<dbReference type="Pfam" id="PF13558">
    <property type="entry name" value="SbcC_Walker_B"/>
    <property type="match status" value="1"/>
</dbReference>
<dbReference type="GO" id="GO:0006302">
    <property type="term" value="P:double-strand break repair"/>
    <property type="evidence" value="ECO:0007669"/>
    <property type="project" value="TreeGrafter"/>
</dbReference>
<dbReference type="PANTHER" id="PTHR32182:SF0">
    <property type="entry name" value="DNA REPLICATION AND REPAIR PROTEIN RECF"/>
    <property type="match status" value="1"/>
</dbReference>